<reference evidence="1 2" key="1">
    <citation type="journal article" date="2011" name="J. Bacteriol.">
        <title>Draft genome sequence of Bacteroides vulgatus PC510, a strain isolated from human feces.</title>
        <authorList>
            <person name="Cuiv P.O."/>
            <person name="Klaassens E.S."/>
            <person name="Durkin A.S."/>
            <person name="Harkins D.M."/>
            <person name="Foster L."/>
            <person name="McCorrison J."/>
            <person name="Torralba M."/>
            <person name="Nelson K.E."/>
            <person name="Morrison M."/>
        </authorList>
    </citation>
    <scope>NUCLEOTIDE SEQUENCE [LARGE SCALE GENOMIC DNA]</scope>
    <source>
        <strain evidence="1 2">PC510</strain>
    </source>
</reference>
<proteinExistence type="predicted"/>
<accession>D4VDJ2</accession>
<evidence type="ECO:0000313" key="2">
    <source>
        <dbReference type="Proteomes" id="UP000004563"/>
    </source>
</evidence>
<protein>
    <submittedName>
        <fullName evidence="1">Conserved domain protein</fullName>
    </submittedName>
</protein>
<organism evidence="1 2">
    <name type="scientific">Phocaeicola vulgatus PC510</name>
    <dbReference type="NCBI Taxonomy" id="702446"/>
    <lineage>
        <taxon>Bacteria</taxon>
        <taxon>Pseudomonadati</taxon>
        <taxon>Bacteroidota</taxon>
        <taxon>Bacteroidia</taxon>
        <taxon>Bacteroidales</taxon>
        <taxon>Bacteroidaceae</taxon>
        <taxon>Phocaeicola</taxon>
    </lineage>
</organism>
<feature type="non-terminal residue" evidence="1">
    <location>
        <position position="1"/>
    </location>
</feature>
<name>D4VDJ2_PHOVU</name>
<evidence type="ECO:0000313" key="1">
    <source>
        <dbReference type="EMBL" id="EFG16069.1"/>
    </source>
</evidence>
<dbReference type="Proteomes" id="UP000004563">
    <property type="component" value="Unassembled WGS sequence"/>
</dbReference>
<gene>
    <name evidence="1" type="ORF">CUU_3967</name>
</gene>
<dbReference type="EMBL" id="ADKO01000111">
    <property type="protein sequence ID" value="EFG16069.1"/>
    <property type="molecule type" value="Genomic_DNA"/>
</dbReference>
<dbReference type="AlphaFoldDB" id="D4VDJ2"/>
<sequence length="48" mass="5629">TLAAIVLIFNEVEYDNDKKKFPFKAVKTNFKWKFSTSFLPKSLLCTKK</sequence>
<comment type="caution">
    <text evidence="1">The sequence shown here is derived from an EMBL/GenBank/DDBJ whole genome shotgun (WGS) entry which is preliminary data.</text>
</comment>